<feature type="compositionally biased region" description="Polar residues" evidence="1">
    <location>
        <begin position="16"/>
        <end position="30"/>
    </location>
</feature>
<comment type="caution">
    <text evidence="2">The sequence shown here is derived from an EMBL/GenBank/DDBJ whole genome shotgun (WGS) entry which is preliminary data.</text>
</comment>
<dbReference type="Proteomes" id="UP000729402">
    <property type="component" value="Unassembled WGS sequence"/>
</dbReference>
<name>A0A8J6BWM9_ZIZPA</name>
<keyword evidence="3" id="KW-1185">Reference proteome</keyword>
<evidence type="ECO:0000256" key="1">
    <source>
        <dbReference type="SAM" id="MobiDB-lite"/>
    </source>
</evidence>
<protein>
    <submittedName>
        <fullName evidence="2">Uncharacterized protein</fullName>
    </submittedName>
</protein>
<organism evidence="2 3">
    <name type="scientific">Zizania palustris</name>
    <name type="common">Northern wild rice</name>
    <dbReference type="NCBI Taxonomy" id="103762"/>
    <lineage>
        <taxon>Eukaryota</taxon>
        <taxon>Viridiplantae</taxon>
        <taxon>Streptophyta</taxon>
        <taxon>Embryophyta</taxon>
        <taxon>Tracheophyta</taxon>
        <taxon>Spermatophyta</taxon>
        <taxon>Magnoliopsida</taxon>
        <taxon>Liliopsida</taxon>
        <taxon>Poales</taxon>
        <taxon>Poaceae</taxon>
        <taxon>BOP clade</taxon>
        <taxon>Oryzoideae</taxon>
        <taxon>Oryzeae</taxon>
        <taxon>Zizaniinae</taxon>
        <taxon>Zizania</taxon>
    </lineage>
</organism>
<gene>
    <name evidence="2" type="ORF">GUJ93_ZPchr0013g35120</name>
</gene>
<feature type="compositionally biased region" description="Basic residues" evidence="1">
    <location>
        <begin position="33"/>
        <end position="43"/>
    </location>
</feature>
<dbReference type="EMBL" id="JAAALK010000079">
    <property type="protein sequence ID" value="KAG8095681.1"/>
    <property type="molecule type" value="Genomic_DNA"/>
</dbReference>
<sequence>MDKPQLAITALPAAPNPSTQHLTGPATQTVHGVRARSGSRRARRGAEGHLAQAPRAGPTRCPPRAAFAASVAVQPVRPSVGRRSSQAAGTRARGTVSRDSPTRRSASLSAVGNRKSYPSKN</sequence>
<feature type="region of interest" description="Disordered" evidence="1">
    <location>
        <begin position="1"/>
        <end position="62"/>
    </location>
</feature>
<feature type="compositionally biased region" description="Polar residues" evidence="1">
    <location>
        <begin position="97"/>
        <end position="121"/>
    </location>
</feature>
<evidence type="ECO:0000313" key="2">
    <source>
        <dbReference type="EMBL" id="KAG8095681.1"/>
    </source>
</evidence>
<evidence type="ECO:0000313" key="3">
    <source>
        <dbReference type="Proteomes" id="UP000729402"/>
    </source>
</evidence>
<reference evidence="2" key="2">
    <citation type="submission" date="2021-02" db="EMBL/GenBank/DDBJ databases">
        <authorList>
            <person name="Kimball J.A."/>
            <person name="Haas M.W."/>
            <person name="Macchietto M."/>
            <person name="Kono T."/>
            <person name="Duquette J."/>
            <person name="Shao M."/>
        </authorList>
    </citation>
    <scope>NUCLEOTIDE SEQUENCE</scope>
    <source>
        <tissue evidence="2">Fresh leaf tissue</tissue>
    </source>
</reference>
<proteinExistence type="predicted"/>
<dbReference type="AlphaFoldDB" id="A0A8J6BWM9"/>
<reference evidence="2" key="1">
    <citation type="journal article" date="2021" name="bioRxiv">
        <title>Whole Genome Assembly and Annotation of Northern Wild Rice, Zizania palustris L., Supports a Whole Genome Duplication in the Zizania Genus.</title>
        <authorList>
            <person name="Haas M."/>
            <person name="Kono T."/>
            <person name="Macchietto M."/>
            <person name="Millas R."/>
            <person name="McGilp L."/>
            <person name="Shao M."/>
            <person name="Duquette J."/>
            <person name="Hirsch C.N."/>
            <person name="Kimball J."/>
        </authorList>
    </citation>
    <scope>NUCLEOTIDE SEQUENCE</scope>
    <source>
        <tissue evidence="2">Fresh leaf tissue</tissue>
    </source>
</reference>
<accession>A0A8J6BWM9</accession>
<feature type="region of interest" description="Disordered" evidence="1">
    <location>
        <begin position="75"/>
        <end position="121"/>
    </location>
</feature>